<dbReference type="HOGENOM" id="CLU_004268_0_0_1"/>
<organism evidence="8 9">
    <name type="scientific">Drosophila willistoni</name>
    <name type="common">Fruit fly</name>
    <dbReference type="NCBI Taxonomy" id="7260"/>
    <lineage>
        <taxon>Eukaryota</taxon>
        <taxon>Metazoa</taxon>
        <taxon>Ecdysozoa</taxon>
        <taxon>Arthropoda</taxon>
        <taxon>Hexapoda</taxon>
        <taxon>Insecta</taxon>
        <taxon>Pterygota</taxon>
        <taxon>Neoptera</taxon>
        <taxon>Endopterygota</taxon>
        <taxon>Diptera</taxon>
        <taxon>Brachycera</taxon>
        <taxon>Muscomorpha</taxon>
        <taxon>Ephydroidea</taxon>
        <taxon>Drosophilidae</taxon>
        <taxon>Drosophila</taxon>
        <taxon>Sophophora</taxon>
    </lineage>
</organism>
<dbReference type="Pfam" id="PF19518">
    <property type="entry name" value="RhoGAP_pG1_pG2"/>
    <property type="match status" value="1"/>
</dbReference>
<sequence>MRQFNISVIGLSGTEKDRGQVGVGKSCLCNRFMRPMADDYFIDHISVLSQSDFSGRIVNNDHFLYWGEVRKTTEEGVEYNFNIIEQTEFMDDSTFQAFKVGKMDPYLKRCTSTKVFSAEKLMYICKNQLGIEKEYEQKVMPDGRLSIDGFVVVFDVSPVPNRSVEKQVEFVQNVIATIIKNKKPLVLVTTKNDDAYELYVREAEKISQRKDYKSTVQLIETSAHESINIDLAFLMLAQMIDKVKNRVKIISYQESAKSRKELLDTRSEAVTRLIRNQITDYHILWSQGSKMLSQYREWNEFLNIFGNEAGQKLFRRHMKKLRDDHLNKKLHQYLDKFALALEYMLPDISALNISDDDAWECARNYLQNHIEFEQYFFECPQASWTELIDMDEAEDETRIPFDVLETSESETVFRNYLNSVQQDKKKIGWKQQFKMLLEESGFVTPGKQLSEVRVLFMGRECFEALSEHDCQQIYDIHQDEIIEKSKQNFVELLLEHAQYFLQFKNVDIITQEDVRQITDVIQEDSRYKMLDRLDQERRVILLQHLRFIHCPIREHCPFFNNCVDSLIEEVLSDKSASNHKSQGGGWKTTGNGSDRTLNLLIVGSEHLASDLLNDIRICTGSKGEYIYENQTYYLNYRIANGDMEAFKAIDVSSSGLICVYSNQQSFETLKDNLERTLLCNLELEDKFENLPIVLVYQPQDLKENEVEYLRSEGMRLSEMLHCDFIDHTQNHQKYVYDILNIVILSLKLTEMKSYEPYPSNHTDLRILCCIFCGDQYDIENIVQPLVAESMMVKANEHSIIIDVFIGDAKRRVEFILSSYHGTNQYRDELIHGYIYFYSAKRRSSLANLSILAAQNANIPLQIIAVTESGGVNAFFNSDICQFLITEGNALADRFKGSFMTFSADQYVKFAFYNPFLKTAWDNKYEVENLHVEESITLDSGEGTLENSVNQMPRPPPRHESYMLSNTLGTDGSGSENYEMLPTRSLNSLNEERDISLDEIYDDNNEKPKHLHQRFQIFPPPTTPPEPAPPDHQLITCTYKSQFVSASESSLEEITSDVSGSKDSLATHDAEWLEDKSDARRNMNKNSIWNNFSGSATNTHAYTTGRRHIDSNLNRIRPKGPSQTLKVGEAPSRNCPAMSSSTFTLPTQQPGKLNMKNFQLVSDAVAKMNFTGSGSGSMAESYLGGCDVGGVTAGVGVGGGPIPIDKDAKRYDHAQLDGEDEDSEELAEYEQIYENEDCTESDSCASSTERRVRQQNAYYKANKKAATTKKNKKKKVAIPVQTPRVPPFGSYVSPPEIPLHYQRMAGAGGVGVNVIGGPIGAEKSEAGVSEFMKSDKSPEYSMVPELANAGIFGAENLPEFNMNAKCLKDFEKLEKRRIKEETARLRKLQEKEKEQEKKLKRKLKQQNAKGITETTEAQFGKLMICSEKDDNIPIFLIKCVEFIEKEGLDSEGIYRVPGSRAHVDMLFQRFEEDPNTVIDVLDIPVNAVATALKDFFSKRLPPLFSKDIIKELEEIAGSRGVGSSKLNVEVKTDRSCRLIALKSLLQKLPPINFAILKYIFQHFVHVSDNSKLNSMDSKNLAICWWPTLIPIDFTDMGHFEQLRPYLEDIVQTMIDQFPYLFCGKDAFVMV</sequence>
<dbReference type="InterPro" id="IPR001806">
    <property type="entry name" value="Small_GTPase"/>
</dbReference>
<dbReference type="PROSITE" id="PS51676">
    <property type="entry name" value="FF"/>
    <property type="match status" value="4"/>
</dbReference>
<evidence type="ECO:0000259" key="6">
    <source>
        <dbReference type="PROSITE" id="PS51852"/>
    </source>
</evidence>
<dbReference type="Pfam" id="PF00620">
    <property type="entry name" value="RhoGAP"/>
    <property type="match status" value="1"/>
</dbReference>
<evidence type="ECO:0000259" key="5">
    <source>
        <dbReference type="PROSITE" id="PS51676"/>
    </source>
</evidence>
<accession>B4N201</accession>
<feature type="domain" description="FF" evidence="5">
    <location>
        <begin position="482"/>
        <end position="547"/>
    </location>
</feature>
<dbReference type="GO" id="GO:0008361">
    <property type="term" value="P:regulation of cell size"/>
    <property type="evidence" value="ECO:0007669"/>
    <property type="project" value="TreeGrafter"/>
</dbReference>
<dbReference type="Pfam" id="PF00071">
    <property type="entry name" value="Ras"/>
    <property type="match status" value="1"/>
</dbReference>
<keyword evidence="1" id="KW-0343">GTPase activation</keyword>
<dbReference type="Gene3D" id="3.40.50.300">
    <property type="entry name" value="P-loop containing nucleotide triphosphate hydrolases"/>
    <property type="match status" value="1"/>
</dbReference>
<dbReference type="InterPro" id="IPR057284">
    <property type="entry name" value="FF_RHG35_4th"/>
</dbReference>
<evidence type="ECO:0000259" key="7">
    <source>
        <dbReference type="PROSITE" id="PS51853"/>
    </source>
</evidence>
<dbReference type="PROSITE" id="PS50238">
    <property type="entry name" value="RHOGAP"/>
    <property type="match status" value="1"/>
</dbReference>
<dbReference type="FunCoup" id="B4N201">
    <property type="interactions" value="1196"/>
</dbReference>
<evidence type="ECO:0000259" key="4">
    <source>
        <dbReference type="PROSITE" id="PS50238"/>
    </source>
</evidence>
<evidence type="ECO:0000256" key="1">
    <source>
        <dbReference type="ARBA" id="ARBA00022468"/>
    </source>
</evidence>
<evidence type="ECO:0000313" key="9">
    <source>
        <dbReference type="Proteomes" id="UP000007798"/>
    </source>
</evidence>
<dbReference type="InterPro" id="IPR045786">
    <property type="entry name" value="RhoGAP_pG1_pG2"/>
</dbReference>
<feature type="domain" description="PG2 pseudoGTPase" evidence="7">
    <location>
        <begin position="765"/>
        <end position="925"/>
    </location>
</feature>
<dbReference type="InterPro" id="IPR000198">
    <property type="entry name" value="RhoGAP_dom"/>
</dbReference>
<dbReference type="InterPro" id="IPR008936">
    <property type="entry name" value="Rho_GTPase_activation_prot"/>
</dbReference>
<dbReference type="STRING" id="7260.B4N201"/>
<dbReference type="PROSITE" id="PS51852">
    <property type="entry name" value="PG1"/>
    <property type="match status" value="1"/>
</dbReference>
<dbReference type="InterPro" id="IPR051978">
    <property type="entry name" value="Rho-GAP_domain"/>
</dbReference>
<feature type="domain" description="FF" evidence="5">
    <location>
        <begin position="426"/>
        <end position="480"/>
    </location>
</feature>
<dbReference type="InterPro" id="IPR002713">
    <property type="entry name" value="FF_domain"/>
</dbReference>
<feature type="domain" description="FF" evidence="5">
    <location>
        <begin position="365"/>
        <end position="419"/>
    </location>
</feature>
<feature type="coiled-coil region" evidence="3">
    <location>
        <begin position="1370"/>
        <end position="1408"/>
    </location>
</feature>
<dbReference type="Pfam" id="PF16512">
    <property type="entry name" value="RhoGAP-FF1"/>
    <property type="match status" value="1"/>
</dbReference>
<dbReference type="GO" id="GO:0005829">
    <property type="term" value="C:cytosol"/>
    <property type="evidence" value="ECO:0007669"/>
    <property type="project" value="TreeGrafter"/>
</dbReference>
<dbReference type="SMR" id="B4N201"/>
<evidence type="ECO:0000256" key="2">
    <source>
        <dbReference type="ARBA" id="ARBA00022737"/>
    </source>
</evidence>
<proteinExistence type="predicted"/>
<evidence type="ECO:0008006" key="10">
    <source>
        <dbReference type="Google" id="ProtNLM"/>
    </source>
</evidence>
<reference evidence="8 9" key="1">
    <citation type="journal article" date="2007" name="Nature">
        <title>Evolution of genes and genomes on the Drosophila phylogeny.</title>
        <authorList>
            <consortium name="Drosophila 12 Genomes Consortium"/>
            <person name="Clark A.G."/>
            <person name="Eisen M.B."/>
            <person name="Smith D.R."/>
            <person name="Bergman C.M."/>
            <person name="Oliver B."/>
            <person name="Markow T.A."/>
            <person name="Kaufman T.C."/>
            <person name="Kellis M."/>
            <person name="Gelbart W."/>
            <person name="Iyer V.N."/>
            <person name="Pollard D.A."/>
            <person name="Sackton T.B."/>
            <person name="Larracuente A.M."/>
            <person name="Singh N.D."/>
            <person name="Abad J.P."/>
            <person name="Abt D.N."/>
            <person name="Adryan B."/>
            <person name="Aguade M."/>
            <person name="Akashi H."/>
            <person name="Anderson W.W."/>
            <person name="Aquadro C.F."/>
            <person name="Ardell D.H."/>
            <person name="Arguello R."/>
            <person name="Artieri C.G."/>
            <person name="Barbash D.A."/>
            <person name="Barker D."/>
            <person name="Barsanti P."/>
            <person name="Batterham P."/>
            <person name="Batzoglou S."/>
            <person name="Begun D."/>
            <person name="Bhutkar A."/>
            <person name="Blanco E."/>
            <person name="Bosak S.A."/>
            <person name="Bradley R.K."/>
            <person name="Brand A.D."/>
            <person name="Brent M.R."/>
            <person name="Brooks A.N."/>
            <person name="Brown R.H."/>
            <person name="Butlin R.K."/>
            <person name="Caggese C."/>
            <person name="Calvi B.R."/>
            <person name="Bernardo de Carvalho A."/>
            <person name="Caspi A."/>
            <person name="Castrezana S."/>
            <person name="Celniker S.E."/>
            <person name="Chang J.L."/>
            <person name="Chapple C."/>
            <person name="Chatterji S."/>
            <person name="Chinwalla A."/>
            <person name="Civetta A."/>
            <person name="Clifton S.W."/>
            <person name="Comeron J.M."/>
            <person name="Costello J.C."/>
            <person name="Coyne J.A."/>
            <person name="Daub J."/>
            <person name="David R.G."/>
            <person name="Delcher A.L."/>
            <person name="Delehaunty K."/>
            <person name="Do C.B."/>
            <person name="Ebling H."/>
            <person name="Edwards K."/>
            <person name="Eickbush T."/>
            <person name="Evans J.D."/>
            <person name="Filipski A."/>
            <person name="Findeiss S."/>
            <person name="Freyhult E."/>
            <person name="Fulton L."/>
            <person name="Fulton R."/>
            <person name="Garcia A.C."/>
            <person name="Gardiner A."/>
            <person name="Garfield D.A."/>
            <person name="Garvin B.E."/>
            <person name="Gibson G."/>
            <person name="Gilbert D."/>
            <person name="Gnerre S."/>
            <person name="Godfrey J."/>
            <person name="Good R."/>
            <person name="Gotea V."/>
            <person name="Gravely B."/>
            <person name="Greenberg A.J."/>
            <person name="Griffiths-Jones S."/>
            <person name="Gross S."/>
            <person name="Guigo R."/>
            <person name="Gustafson E.A."/>
            <person name="Haerty W."/>
            <person name="Hahn M.W."/>
            <person name="Halligan D.L."/>
            <person name="Halpern A.L."/>
            <person name="Halter G.M."/>
            <person name="Han M.V."/>
            <person name="Heger A."/>
            <person name="Hillier L."/>
            <person name="Hinrichs A.S."/>
            <person name="Holmes I."/>
            <person name="Hoskins R.A."/>
            <person name="Hubisz M.J."/>
            <person name="Hultmark D."/>
            <person name="Huntley M.A."/>
            <person name="Jaffe D.B."/>
            <person name="Jagadeeshan S."/>
            <person name="Jeck W.R."/>
            <person name="Johnson J."/>
            <person name="Jones C.D."/>
            <person name="Jordan W.C."/>
            <person name="Karpen G.H."/>
            <person name="Kataoka E."/>
            <person name="Keightley P.D."/>
            <person name="Kheradpour P."/>
            <person name="Kirkness E.F."/>
            <person name="Koerich L.B."/>
            <person name="Kristiansen K."/>
            <person name="Kudrna D."/>
            <person name="Kulathinal R.J."/>
            <person name="Kumar S."/>
            <person name="Kwok R."/>
            <person name="Lander E."/>
            <person name="Langley C.H."/>
            <person name="Lapoint R."/>
            <person name="Lazzaro B.P."/>
            <person name="Lee S.J."/>
            <person name="Levesque L."/>
            <person name="Li R."/>
            <person name="Lin C.F."/>
            <person name="Lin M.F."/>
            <person name="Lindblad-Toh K."/>
            <person name="Llopart A."/>
            <person name="Long M."/>
            <person name="Low L."/>
            <person name="Lozovsky E."/>
            <person name="Lu J."/>
            <person name="Luo M."/>
            <person name="Machado C.A."/>
            <person name="Makalowski W."/>
            <person name="Marzo M."/>
            <person name="Matsuda M."/>
            <person name="Matzkin L."/>
            <person name="McAllister B."/>
            <person name="McBride C.S."/>
            <person name="McKernan B."/>
            <person name="McKernan K."/>
            <person name="Mendez-Lago M."/>
            <person name="Minx P."/>
            <person name="Mollenhauer M.U."/>
            <person name="Montooth K."/>
            <person name="Mount S.M."/>
            <person name="Mu X."/>
            <person name="Myers E."/>
            <person name="Negre B."/>
            <person name="Newfeld S."/>
            <person name="Nielsen R."/>
            <person name="Noor M.A."/>
            <person name="O'Grady P."/>
            <person name="Pachter L."/>
            <person name="Papaceit M."/>
            <person name="Parisi M.J."/>
            <person name="Parisi M."/>
            <person name="Parts L."/>
            <person name="Pedersen J.S."/>
            <person name="Pesole G."/>
            <person name="Phillippy A.M."/>
            <person name="Ponting C.P."/>
            <person name="Pop M."/>
            <person name="Porcelli D."/>
            <person name="Powell J.R."/>
            <person name="Prohaska S."/>
            <person name="Pruitt K."/>
            <person name="Puig M."/>
            <person name="Quesneville H."/>
            <person name="Ram K.R."/>
            <person name="Rand D."/>
            <person name="Rasmussen M.D."/>
            <person name="Reed L.K."/>
            <person name="Reenan R."/>
            <person name="Reily A."/>
            <person name="Remington K.A."/>
            <person name="Rieger T.T."/>
            <person name="Ritchie M.G."/>
            <person name="Robin C."/>
            <person name="Rogers Y.H."/>
            <person name="Rohde C."/>
            <person name="Rozas J."/>
            <person name="Rubenfield M.J."/>
            <person name="Ruiz A."/>
            <person name="Russo S."/>
            <person name="Salzberg S.L."/>
            <person name="Sanchez-Gracia A."/>
            <person name="Saranga D.J."/>
            <person name="Sato H."/>
            <person name="Schaeffer S.W."/>
            <person name="Schatz M.C."/>
            <person name="Schlenke T."/>
            <person name="Schwartz R."/>
            <person name="Segarra C."/>
            <person name="Singh R.S."/>
            <person name="Sirot L."/>
            <person name="Sirota M."/>
            <person name="Sisneros N.B."/>
            <person name="Smith C.D."/>
            <person name="Smith T.F."/>
            <person name="Spieth J."/>
            <person name="Stage D.E."/>
            <person name="Stark A."/>
            <person name="Stephan W."/>
            <person name="Strausberg R.L."/>
            <person name="Strempel S."/>
            <person name="Sturgill D."/>
            <person name="Sutton G."/>
            <person name="Sutton G.G."/>
            <person name="Tao W."/>
            <person name="Teichmann S."/>
            <person name="Tobari Y.N."/>
            <person name="Tomimura Y."/>
            <person name="Tsolas J.M."/>
            <person name="Valente V.L."/>
            <person name="Venter E."/>
            <person name="Venter J.C."/>
            <person name="Vicario S."/>
            <person name="Vieira F.G."/>
            <person name="Vilella A.J."/>
            <person name="Villasante A."/>
            <person name="Walenz B."/>
            <person name="Wang J."/>
            <person name="Wasserman M."/>
            <person name="Watts T."/>
            <person name="Wilson D."/>
            <person name="Wilson R.K."/>
            <person name="Wing R.A."/>
            <person name="Wolfner M.F."/>
            <person name="Wong A."/>
            <person name="Wong G.K."/>
            <person name="Wu C.I."/>
            <person name="Wu G."/>
            <person name="Yamamoto D."/>
            <person name="Yang H.P."/>
            <person name="Yang S.P."/>
            <person name="Yorke J.A."/>
            <person name="Yoshida K."/>
            <person name="Zdobnov E."/>
            <person name="Zhang P."/>
            <person name="Zhang Y."/>
            <person name="Zimin A.V."/>
            <person name="Baldwin J."/>
            <person name="Abdouelleil A."/>
            <person name="Abdulkadir J."/>
            <person name="Abebe A."/>
            <person name="Abera B."/>
            <person name="Abreu J."/>
            <person name="Acer S.C."/>
            <person name="Aftuck L."/>
            <person name="Alexander A."/>
            <person name="An P."/>
            <person name="Anderson E."/>
            <person name="Anderson S."/>
            <person name="Arachi H."/>
            <person name="Azer M."/>
            <person name="Bachantsang P."/>
            <person name="Barry A."/>
            <person name="Bayul T."/>
            <person name="Berlin A."/>
            <person name="Bessette D."/>
            <person name="Bloom T."/>
            <person name="Blye J."/>
            <person name="Boguslavskiy L."/>
            <person name="Bonnet C."/>
            <person name="Boukhgalter B."/>
            <person name="Bourzgui I."/>
            <person name="Brown A."/>
            <person name="Cahill P."/>
            <person name="Channer S."/>
            <person name="Cheshatsang Y."/>
            <person name="Chuda L."/>
            <person name="Citroen M."/>
            <person name="Collymore A."/>
            <person name="Cooke P."/>
            <person name="Costello M."/>
            <person name="D'Aco K."/>
            <person name="Daza R."/>
            <person name="De Haan G."/>
            <person name="DeGray S."/>
            <person name="DeMaso C."/>
            <person name="Dhargay N."/>
            <person name="Dooley K."/>
            <person name="Dooley E."/>
            <person name="Doricent M."/>
            <person name="Dorje P."/>
            <person name="Dorjee K."/>
            <person name="Dupes A."/>
            <person name="Elong R."/>
            <person name="Falk J."/>
            <person name="Farina A."/>
            <person name="Faro S."/>
            <person name="Ferguson D."/>
            <person name="Fisher S."/>
            <person name="Foley C.D."/>
            <person name="Franke A."/>
            <person name="Friedrich D."/>
            <person name="Gadbois L."/>
            <person name="Gearin G."/>
            <person name="Gearin C.R."/>
            <person name="Giannoukos G."/>
            <person name="Goode T."/>
            <person name="Graham J."/>
            <person name="Grandbois E."/>
            <person name="Grewal S."/>
            <person name="Gyaltsen K."/>
            <person name="Hafez N."/>
            <person name="Hagos B."/>
            <person name="Hall J."/>
            <person name="Henson C."/>
            <person name="Hollinger A."/>
            <person name="Honan T."/>
            <person name="Huard M.D."/>
            <person name="Hughes L."/>
            <person name="Hurhula B."/>
            <person name="Husby M.E."/>
            <person name="Kamat A."/>
            <person name="Kanga B."/>
            <person name="Kashin S."/>
            <person name="Khazanovich D."/>
            <person name="Kisner P."/>
            <person name="Lance K."/>
            <person name="Lara M."/>
            <person name="Lee W."/>
            <person name="Lennon N."/>
            <person name="Letendre F."/>
            <person name="LeVine R."/>
            <person name="Lipovsky A."/>
            <person name="Liu X."/>
            <person name="Liu J."/>
            <person name="Liu S."/>
            <person name="Lokyitsang T."/>
            <person name="Lokyitsang Y."/>
            <person name="Lubonja R."/>
            <person name="Lui A."/>
            <person name="MacDonald P."/>
            <person name="Magnisalis V."/>
            <person name="Maru K."/>
            <person name="Matthews C."/>
            <person name="McCusker W."/>
            <person name="McDonough S."/>
            <person name="Mehta T."/>
            <person name="Meldrim J."/>
            <person name="Meneus L."/>
            <person name="Mihai O."/>
            <person name="Mihalev A."/>
            <person name="Mihova T."/>
            <person name="Mittelman R."/>
            <person name="Mlenga V."/>
            <person name="Montmayeur A."/>
            <person name="Mulrain L."/>
            <person name="Navidi A."/>
            <person name="Naylor J."/>
            <person name="Negash T."/>
            <person name="Nguyen T."/>
            <person name="Nguyen N."/>
            <person name="Nicol R."/>
            <person name="Norbu C."/>
            <person name="Norbu N."/>
            <person name="Novod N."/>
            <person name="O'Neill B."/>
            <person name="Osman S."/>
            <person name="Markiewicz E."/>
            <person name="Oyono O.L."/>
            <person name="Patti C."/>
            <person name="Phunkhang P."/>
            <person name="Pierre F."/>
            <person name="Priest M."/>
            <person name="Raghuraman S."/>
            <person name="Rege F."/>
            <person name="Reyes R."/>
            <person name="Rise C."/>
            <person name="Rogov P."/>
            <person name="Ross K."/>
            <person name="Ryan E."/>
            <person name="Settipalli S."/>
            <person name="Shea T."/>
            <person name="Sherpa N."/>
            <person name="Shi L."/>
            <person name="Shih D."/>
            <person name="Sparrow T."/>
            <person name="Spaulding J."/>
            <person name="Stalker J."/>
            <person name="Stange-Thomann N."/>
            <person name="Stavropoulos S."/>
            <person name="Stone C."/>
            <person name="Strader C."/>
            <person name="Tesfaye S."/>
            <person name="Thomson T."/>
            <person name="Thoulutsang Y."/>
            <person name="Thoulutsang D."/>
            <person name="Topham K."/>
            <person name="Topping I."/>
            <person name="Tsamla T."/>
            <person name="Vassiliev H."/>
            <person name="Vo A."/>
            <person name="Wangchuk T."/>
            <person name="Wangdi T."/>
            <person name="Weiand M."/>
            <person name="Wilkinson J."/>
            <person name="Wilson A."/>
            <person name="Yadav S."/>
            <person name="Young G."/>
            <person name="Yu Q."/>
            <person name="Zembek L."/>
            <person name="Zhong D."/>
            <person name="Zimmer A."/>
            <person name="Zwirko Z."/>
            <person name="Jaffe D.B."/>
            <person name="Alvarez P."/>
            <person name="Brockman W."/>
            <person name="Butler J."/>
            <person name="Chin C."/>
            <person name="Gnerre S."/>
            <person name="Grabherr M."/>
            <person name="Kleber M."/>
            <person name="Mauceli E."/>
            <person name="MacCallum I."/>
        </authorList>
    </citation>
    <scope>NUCLEOTIDE SEQUENCE [LARGE SCALE GENOMIC DNA]</scope>
    <source>
        <strain evidence="9">Tucson 14030-0811.24</strain>
    </source>
</reference>
<dbReference type="GO" id="GO:0050770">
    <property type="term" value="P:regulation of axonogenesis"/>
    <property type="evidence" value="ECO:0007669"/>
    <property type="project" value="TreeGrafter"/>
</dbReference>
<dbReference type="PANTHER" id="PTHR46005:SF4">
    <property type="entry name" value="RHO GTPASE-ACTIVATING PROTEIN 190"/>
    <property type="match status" value="1"/>
</dbReference>
<dbReference type="InterPro" id="IPR039007">
    <property type="entry name" value="pG1"/>
</dbReference>
<feature type="domain" description="Rho-GAP" evidence="4">
    <location>
        <begin position="1416"/>
        <end position="1620"/>
    </location>
</feature>
<evidence type="ECO:0000256" key="3">
    <source>
        <dbReference type="SAM" id="Coils"/>
    </source>
</evidence>
<dbReference type="InterPro" id="IPR036517">
    <property type="entry name" value="FF_domain_sf"/>
</dbReference>
<feature type="domain" description="FF" evidence="5">
    <location>
        <begin position="252"/>
        <end position="320"/>
    </location>
</feature>
<keyword evidence="2" id="KW-0677">Repeat</keyword>
<name>B4N201_DROWI</name>
<evidence type="ECO:0000313" key="8">
    <source>
        <dbReference type="EMBL" id="EDW78390.2"/>
    </source>
</evidence>
<dbReference type="CDD" id="cd22207">
    <property type="entry name" value="pseudoGTPaseD_p190RhoGAP"/>
    <property type="match status" value="1"/>
</dbReference>
<dbReference type="InterPro" id="IPR032835">
    <property type="entry name" value="RhoGAP-FF1"/>
</dbReference>
<dbReference type="GO" id="GO:0005525">
    <property type="term" value="F:GTP binding"/>
    <property type="evidence" value="ECO:0007669"/>
    <property type="project" value="InterPro"/>
</dbReference>
<dbReference type="Proteomes" id="UP000007798">
    <property type="component" value="Unassembled WGS sequence"/>
</dbReference>
<gene>
    <name evidence="8" type="primary">Dwil\GK16205</name>
    <name evidence="8" type="ORF">Dwil_GK16205</name>
</gene>
<dbReference type="OrthoDB" id="9994905at2759"/>
<dbReference type="GO" id="GO:0007266">
    <property type="term" value="P:Rho protein signal transduction"/>
    <property type="evidence" value="ECO:0007669"/>
    <property type="project" value="TreeGrafter"/>
</dbReference>
<dbReference type="InterPro" id="IPR039006">
    <property type="entry name" value="RhoGAP_pG2"/>
</dbReference>
<dbReference type="SUPFAM" id="SSF52540">
    <property type="entry name" value="P-loop containing nucleoside triphosphate hydrolases"/>
    <property type="match status" value="1"/>
</dbReference>
<dbReference type="SMART" id="SM00324">
    <property type="entry name" value="RhoGAP"/>
    <property type="match status" value="1"/>
</dbReference>
<dbReference type="Pfam" id="PF23083">
    <property type="entry name" value="FF_RHG35_4th"/>
    <property type="match status" value="1"/>
</dbReference>
<dbReference type="Gene3D" id="1.10.555.10">
    <property type="entry name" value="Rho GTPase activation protein"/>
    <property type="match status" value="1"/>
</dbReference>
<dbReference type="GO" id="GO:0005096">
    <property type="term" value="F:GTPase activator activity"/>
    <property type="evidence" value="ECO:0007669"/>
    <property type="project" value="UniProtKB-KW"/>
</dbReference>
<dbReference type="GO" id="GO:0003924">
    <property type="term" value="F:GTPase activity"/>
    <property type="evidence" value="ECO:0007669"/>
    <property type="project" value="InterPro"/>
</dbReference>
<dbReference type="EMBL" id="CH963925">
    <property type="protein sequence ID" value="EDW78390.2"/>
    <property type="molecule type" value="Genomic_DNA"/>
</dbReference>
<dbReference type="SUPFAM" id="SSF48350">
    <property type="entry name" value="GTPase activation domain, GAP"/>
    <property type="match status" value="1"/>
</dbReference>
<keyword evidence="9" id="KW-1185">Reference proteome</keyword>
<dbReference type="Gene3D" id="1.10.10.440">
    <property type="entry name" value="FF domain"/>
    <property type="match status" value="2"/>
</dbReference>
<dbReference type="PROSITE" id="PS51853">
    <property type="entry name" value="PG2"/>
    <property type="match status" value="1"/>
</dbReference>
<keyword evidence="3" id="KW-0175">Coiled coil</keyword>
<dbReference type="PANTHER" id="PTHR46005">
    <property type="entry name" value="RHO GTPASE-ACTIVATING PROTEIN 190"/>
    <property type="match status" value="1"/>
</dbReference>
<protein>
    <recommendedName>
        <fullName evidence="10">Rho GTPase-activating protein 190</fullName>
    </recommendedName>
</protein>
<dbReference type="InParanoid" id="B4N201"/>
<dbReference type="InterPro" id="IPR027417">
    <property type="entry name" value="P-loop_NTPase"/>
</dbReference>
<feature type="domain" description="PG1 pseudoGTPase" evidence="6">
    <location>
        <begin position="591"/>
        <end position="764"/>
    </location>
</feature>